<keyword evidence="9" id="KW-0969">Cilium</keyword>
<dbReference type="NCBIfam" id="TIGR03170">
    <property type="entry name" value="flgA_cterm"/>
    <property type="match status" value="1"/>
</dbReference>
<evidence type="ECO:0000256" key="6">
    <source>
        <dbReference type="ARBA" id="ARBA00025643"/>
    </source>
</evidence>
<dbReference type="InterPro" id="IPR017585">
    <property type="entry name" value="SAF_FlgA"/>
</dbReference>
<dbReference type="GO" id="GO:0042597">
    <property type="term" value="C:periplasmic space"/>
    <property type="evidence" value="ECO:0007669"/>
    <property type="project" value="UniProtKB-SubCell"/>
</dbReference>
<sequence>MFIGLLSFFFSLSVYAATQEQIVNIQQAAEQHILSTVEWPVGGKLDANASNVDSRIFATDCPAPLRTSASSNNPSASTITVLVECPEDDWRIYVPVRLSLSGPQVTLASALPKGHILSASDLNITMVDLNRFRREGFADTHEVIGAKLKKSMRLGEVLEARDICVVCRNESVLIKAMNKGMTITTKGIALTDGSLGEQIRVKNSKSNRIIDGRVTGIGEVTVQF</sequence>
<dbReference type="GO" id="GO:0044780">
    <property type="term" value="P:bacterial-type flagellum assembly"/>
    <property type="evidence" value="ECO:0007669"/>
    <property type="project" value="InterPro"/>
</dbReference>
<comment type="subcellular location">
    <subcellularLocation>
        <location evidence="1 7">Periplasm</location>
    </subcellularLocation>
</comment>
<dbReference type="Pfam" id="PF17656">
    <property type="entry name" value="ChapFlgA_N"/>
    <property type="match status" value="1"/>
</dbReference>
<organism evidence="9 10">
    <name type="scientific">Vibrio proteolyticus NBRC 13287</name>
    <dbReference type="NCBI Taxonomy" id="1219065"/>
    <lineage>
        <taxon>Bacteria</taxon>
        <taxon>Pseudomonadati</taxon>
        <taxon>Pseudomonadota</taxon>
        <taxon>Gammaproteobacteria</taxon>
        <taxon>Vibrionales</taxon>
        <taxon>Vibrionaceae</taxon>
        <taxon>Vibrio</taxon>
    </lineage>
</organism>
<evidence type="ECO:0000256" key="1">
    <source>
        <dbReference type="ARBA" id="ARBA00004418"/>
    </source>
</evidence>
<dbReference type="AlphaFoldDB" id="U3A3C7"/>
<feature type="domain" description="SAF" evidence="8">
    <location>
        <begin position="102"/>
        <end position="164"/>
    </location>
</feature>
<keyword evidence="9" id="KW-0282">Flagellum</keyword>
<accession>U3A3C7</accession>
<dbReference type="PANTHER" id="PTHR36307">
    <property type="entry name" value="FLAGELLA BASAL BODY P-RING FORMATION PROTEIN FLGA"/>
    <property type="match status" value="1"/>
</dbReference>
<proteinExistence type="inferred from homology"/>
<comment type="similarity">
    <text evidence="2 7">Belongs to the FlgA family.</text>
</comment>
<feature type="chain" id="PRO_5005147481" description="Flagella basal body P-ring formation protein FlgA" evidence="7">
    <location>
        <begin position="17"/>
        <end position="224"/>
    </location>
</feature>
<dbReference type="SMART" id="SM00858">
    <property type="entry name" value="SAF"/>
    <property type="match status" value="1"/>
</dbReference>
<comment type="caution">
    <text evidence="9">The sequence shown here is derived from an EMBL/GenBank/DDBJ whole genome shotgun (WGS) entry which is preliminary data.</text>
</comment>
<dbReference type="EMBL" id="BATJ01000010">
    <property type="protein sequence ID" value="GAD67822.1"/>
    <property type="molecule type" value="Genomic_DNA"/>
</dbReference>
<evidence type="ECO:0000256" key="2">
    <source>
        <dbReference type="ARBA" id="ARBA00010474"/>
    </source>
</evidence>
<dbReference type="eggNOG" id="COG1261">
    <property type="taxonomic scope" value="Bacteria"/>
</dbReference>
<dbReference type="STRING" id="1219065.VPR01S_10_00180"/>
<feature type="signal peptide" evidence="7">
    <location>
        <begin position="1"/>
        <end position="16"/>
    </location>
</feature>
<dbReference type="Gene3D" id="3.90.1210.10">
    <property type="entry name" value="Antifreeze-like/N-acetylneuraminic acid synthase C-terminal domain"/>
    <property type="match status" value="1"/>
</dbReference>
<name>U3A3C7_VIBPR</name>
<evidence type="ECO:0000256" key="5">
    <source>
        <dbReference type="ARBA" id="ARBA00022764"/>
    </source>
</evidence>
<keyword evidence="4 7" id="KW-0732">Signal</keyword>
<keyword evidence="5 7" id="KW-0574">Periplasm</keyword>
<dbReference type="Pfam" id="PF13144">
    <property type="entry name" value="ChapFlgA"/>
    <property type="match status" value="1"/>
</dbReference>
<keyword evidence="9" id="KW-0966">Cell projection</keyword>
<protein>
    <recommendedName>
        <fullName evidence="3 7">Flagella basal body P-ring formation protein FlgA</fullName>
    </recommendedName>
</protein>
<evidence type="ECO:0000259" key="8">
    <source>
        <dbReference type="SMART" id="SM00858"/>
    </source>
</evidence>
<evidence type="ECO:0000256" key="3">
    <source>
        <dbReference type="ARBA" id="ARBA00014754"/>
    </source>
</evidence>
<keyword evidence="7" id="KW-1005">Bacterial flagellum biogenesis</keyword>
<dbReference type="InterPro" id="IPR041231">
    <property type="entry name" value="FlgA_N"/>
</dbReference>
<dbReference type="CDD" id="cd11614">
    <property type="entry name" value="SAF_CpaB_FlgA_like"/>
    <property type="match status" value="1"/>
</dbReference>
<comment type="function">
    <text evidence="6 7">Involved in the assembly process of the P-ring formation. It may associate with FlgF on the rod constituting a structure essential for the P-ring assembly or may act as a modulator protein for the P-ring assembly.</text>
</comment>
<dbReference type="InterPro" id="IPR013974">
    <property type="entry name" value="SAF"/>
</dbReference>
<evidence type="ECO:0000256" key="4">
    <source>
        <dbReference type="ARBA" id="ARBA00022729"/>
    </source>
</evidence>
<keyword evidence="10" id="KW-1185">Reference proteome</keyword>
<dbReference type="PANTHER" id="PTHR36307:SF1">
    <property type="entry name" value="FLAGELLA BASAL BODY P-RING FORMATION PROTEIN FLGA"/>
    <property type="match status" value="1"/>
</dbReference>
<dbReference type="InterPro" id="IPR039246">
    <property type="entry name" value="Flagellar_FlgA"/>
</dbReference>
<gene>
    <name evidence="9" type="primary">flgA</name>
    <name evidence="9" type="ORF">VPR01S_10_00180</name>
</gene>
<dbReference type="Proteomes" id="UP000016570">
    <property type="component" value="Unassembled WGS sequence"/>
</dbReference>
<evidence type="ECO:0000256" key="7">
    <source>
        <dbReference type="RuleBase" id="RU362063"/>
    </source>
</evidence>
<evidence type="ECO:0000313" key="9">
    <source>
        <dbReference type="EMBL" id="GAD67822.1"/>
    </source>
</evidence>
<evidence type="ECO:0000313" key="10">
    <source>
        <dbReference type="Proteomes" id="UP000016570"/>
    </source>
</evidence>
<reference evidence="9 10" key="1">
    <citation type="submission" date="2013-09" db="EMBL/GenBank/DDBJ databases">
        <title>Whole genome shotgun sequence of Vibrio proteolyticus NBRC 13287.</title>
        <authorList>
            <person name="Isaki S."/>
            <person name="Hosoyama A."/>
            <person name="Numata M."/>
            <person name="Hashimoto M."/>
            <person name="Hosoyama Y."/>
            <person name="Tsuchikane K."/>
            <person name="Noguchi M."/>
            <person name="Hirakata S."/>
            <person name="Ichikawa N."/>
            <person name="Ohji S."/>
            <person name="Yamazoe A."/>
            <person name="Fujita N."/>
        </authorList>
    </citation>
    <scope>NUCLEOTIDE SEQUENCE [LARGE SCALE GENOMIC DNA]</scope>
    <source>
        <strain evidence="9 10">NBRC 13287</strain>
    </source>
</reference>
<dbReference type="Gene3D" id="2.30.30.760">
    <property type="match status" value="1"/>
</dbReference>